<dbReference type="SMART" id="SM00448">
    <property type="entry name" value="REC"/>
    <property type="match status" value="1"/>
</dbReference>
<comment type="caution">
    <text evidence="9">The sequence shown here is derived from an EMBL/GenBank/DDBJ whole genome shotgun (WGS) entry which is preliminary data.</text>
</comment>
<dbReference type="Pfam" id="PF02954">
    <property type="entry name" value="HTH_8"/>
    <property type="match status" value="1"/>
</dbReference>
<dbReference type="InterPro" id="IPR001789">
    <property type="entry name" value="Sig_transdc_resp-reg_receiver"/>
</dbReference>
<evidence type="ECO:0000256" key="3">
    <source>
        <dbReference type="ARBA" id="ARBA00023015"/>
    </source>
</evidence>
<feature type="domain" description="Response regulatory" evidence="8">
    <location>
        <begin position="10"/>
        <end position="124"/>
    </location>
</feature>
<dbReference type="InterPro" id="IPR025943">
    <property type="entry name" value="Sigma_54_int_dom_ATP-bd_2"/>
</dbReference>
<dbReference type="CDD" id="cd00009">
    <property type="entry name" value="AAA"/>
    <property type="match status" value="1"/>
</dbReference>
<dbReference type="EMBL" id="JBHUIM010000001">
    <property type="protein sequence ID" value="MFD2246882.1"/>
    <property type="molecule type" value="Genomic_DNA"/>
</dbReference>
<dbReference type="PROSITE" id="PS50110">
    <property type="entry name" value="RESPONSE_REGULATORY"/>
    <property type="match status" value="1"/>
</dbReference>
<dbReference type="InterPro" id="IPR002078">
    <property type="entry name" value="Sigma_54_int"/>
</dbReference>
<feature type="domain" description="Sigma-54 factor interaction" evidence="7">
    <location>
        <begin position="149"/>
        <end position="378"/>
    </location>
</feature>
<reference evidence="10" key="1">
    <citation type="journal article" date="2019" name="Int. J. Syst. Evol. Microbiol.">
        <title>The Global Catalogue of Microorganisms (GCM) 10K type strain sequencing project: providing services to taxonomists for standard genome sequencing and annotation.</title>
        <authorList>
            <consortium name="The Broad Institute Genomics Platform"/>
            <consortium name="The Broad Institute Genome Sequencing Center for Infectious Disease"/>
            <person name="Wu L."/>
            <person name="Ma J."/>
        </authorList>
    </citation>
    <scope>NUCLEOTIDE SEQUENCE [LARGE SCALE GENOMIC DNA]</scope>
    <source>
        <strain evidence="10">CGMCC 4.1782</strain>
    </source>
</reference>
<organism evidence="9 10">
    <name type="scientific">Pontibacter ruber</name>
    <dbReference type="NCBI Taxonomy" id="1343895"/>
    <lineage>
        <taxon>Bacteria</taxon>
        <taxon>Pseudomonadati</taxon>
        <taxon>Bacteroidota</taxon>
        <taxon>Cytophagia</taxon>
        <taxon>Cytophagales</taxon>
        <taxon>Hymenobacteraceae</taxon>
        <taxon>Pontibacter</taxon>
    </lineage>
</organism>
<keyword evidence="2" id="KW-0067">ATP-binding</keyword>
<dbReference type="Proteomes" id="UP001597374">
    <property type="component" value="Unassembled WGS sequence"/>
</dbReference>
<protein>
    <submittedName>
        <fullName evidence="9">Sigma-54-dependent transcriptional regulator</fullName>
    </submittedName>
</protein>
<sequence>MHPFAAFMPNLLLIDDDPTFCLMLSTFLQRQNFSVQTAYTAADGLKLLRENNFDLVLTDFRLPDKTGLELLEQIRIFTKEVPVILMTTYADIRTAVKAIKMGAFEYITKPINPDETLLTIKKALQKKETAVAGTVAVKSTTSNGNHKFVTGKSPQAARIEEYIALIAPTNMSVIIEGESGTGKEYVAHKIHLNSKRHNKPYVAIDCGALSKELAASELFGYVKGAFTGALANKEGQFEAANGGTLFLDEIGNLSYEVQVQLLRAIQERKVRKVGSTSDLEVDVRIIAATNEDLVQAVSRGEFREDLYHRLNEFKINISALRERKPDIMLFAEHFLQQANQELERNILGFDAAVAVVFERYSWPGNLRELKNVVKRAVLLAKTNLVTLDDLPYEIANYTPEPAVNGAQHEAQEVIPVTDLRSAAERGEKELILSMLEKVKYNKSKAARLLNIDRKTLYNKMRLYNIEV</sequence>
<dbReference type="PROSITE" id="PS00676">
    <property type="entry name" value="SIGMA54_INTERACT_2"/>
    <property type="match status" value="1"/>
</dbReference>
<evidence type="ECO:0000256" key="1">
    <source>
        <dbReference type="ARBA" id="ARBA00022741"/>
    </source>
</evidence>
<evidence type="ECO:0000259" key="7">
    <source>
        <dbReference type="PROSITE" id="PS50045"/>
    </source>
</evidence>
<keyword evidence="10" id="KW-1185">Reference proteome</keyword>
<dbReference type="SUPFAM" id="SSF52172">
    <property type="entry name" value="CheY-like"/>
    <property type="match status" value="1"/>
</dbReference>
<dbReference type="CDD" id="cd00156">
    <property type="entry name" value="REC"/>
    <property type="match status" value="1"/>
</dbReference>
<dbReference type="InterPro" id="IPR009057">
    <property type="entry name" value="Homeodomain-like_sf"/>
</dbReference>
<evidence type="ECO:0000313" key="10">
    <source>
        <dbReference type="Proteomes" id="UP001597374"/>
    </source>
</evidence>
<dbReference type="Pfam" id="PF00072">
    <property type="entry name" value="Response_reg"/>
    <property type="match status" value="1"/>
</dbReference>
<dbReference type="InterPro" id="IPR002197">
    <property type="entry name" value="HTH_Fis"/>
</dbReference>
<keyword evidence="3" id="KW-0805">Transcription regulation</keyword>
<dbReference type="PANTHER" id="PTHR32071">
    <property type="entry name" value="TRANSCRIPTIONAL REGULATORY PROTEIN"/>
    <property type="match status" value="1"/>
</dbReference>
<evidence type="ECO:0000256" key="6">
    <source>
        <dbReference type="PROSITE-ProRule" id="PRU00169"/>
    </source>
</evidence>
<dbReference type="Gene3D" id="3.40.50.2300">
    <property type="match status" value="1"/>
</dbReference>
<proteinExistence type="predicted"/>
<keyword evidence="1" id="KW-0547">Nucleotide-binding</keyword>
<evidence type="ECO:0000259" key="8">
    <source>
        <dbReference type="PROSITE" id="PS50110"/>
    </source>
</evidence>
<dbReference type="InterPro" id="IPR058031">
    <property type="entry name" value="AAA_lid_NorR"/>
</dbReference>
<dbReference type="Pfam" id="PF00158">
    <property type="entry name" value="Sigma54_activat"/>
    <property type="match status" value="1"/>
</dbReference>
<evidence type="ECO:0000256" key="5">
    <source>
        <dbReference type="ARBA" id="ARBA00023163"/>
    </source>
</evidence>
<dbReference type="InterPro" id="IPR003593">
    <property type="entry name" value="AAA+_ATPase"/>
</dbReference>
<dbReference type="InterPro" id="IPR025944">
    <property type="entry name" value="Sigma_54_int_dom_CS"/>
</dbReference>
<feature type="modified residue" description="4-aspartylphosphate" evidence="6">
    <location>
        <position position="59"/>
    </location>
</feature>
<dbReference type="Pfam" id="PF25601">
    <property type="entry name" value="AAA_lid_14"/>
    <property type="match status" value="1"/>
</dbReference>
<dbReference type="Gene3D" id="3.40.50.300">
    <property type="entry name" value="P-loop containing nucleotide triphosphate hydrolases"/>
    <property type="match status" value="1"/>
</dbReference>
<dbReference type="PROSITE" id="PS00688">
    <property type="entry name" value="SIGMA54_INTERACT_3"/>
    <property type="match status" value="1"/>
</dbReference>
<name>A0ABW5CWU0_9BACT</name>
<dbReference type="SUPFAM" id="SSF52540">
    <property type="entry name" value="P-loop containing nucleoside triphosphate hydrolases"/>
    <property type="match status" value="1"/>
</dbReference>
<keyword evidence="5" id="KW-0804">Transcription</keyword>
<gene>
    <name evidence="9" type="ORF">ACFSKP_11495</name>
</gene>
<evidence type="ECO:0000256" key="2">
    <source>
        <dbReference type="ARBA" id="ARBA00022840"/>
    </source>
</evidence>
<evidence type="ECO:0000256" key="4">
    <source>
        <dbReference type="ARBA" id="ARBA00023125"/>
    </source>
</evidence>
<dbReference type="InterPro" id="IPR011006">
    <property type="entry name" value="CheY-like_superfamily"/>
</dbReference>
<keyword evidence="6" id="KW-0597">Phosphoprotein</keyword>
<dbReference type="Gene3D" id="1.10.8.60">
    <property type="match status" value="1"/>
</dbReference>
<dbReference type="InterPro" id="IPR027417">
    <property type="entry name" value="P-loop_NTPase"/>
</dbReference>
<evidence type="ECO:0000313" key="9">
    <source>
        <dbReference type="EMBL" id="MFD2246882.1"/>
    </source>
</evidence>
<dbReference type="PANTHER" id="PTHR32071:SF81">
    <property type="entry name" value="PROPIONATE CATABOLISM OPERON REGULATORY PROTEIN"/>
    <property type="match status" value="1"/>
</dbReference>
<dbReference type="RefSeq" id="WP_317233134.1">
    <property type="nucleotide sequence ID" value="NZ_JALPRR010000001.1"/>
</dbReference>
<dbReference type="InterPro" id="IPR025662">
    <property type="entry name" value="Sigma_54_int_dom_ATP-bd_1"/>
</dbReference>
<dbReference type="SUPFAM" id="SSF46689">
    <property type="entry name" value="Homeodomain-like"/>
    <property type="match status" value="1"/>
</dbReference>
<dbReference type="PRINTS" id="PR01590">
    <property type="entry name" value="HTHFIS"/>
</dbReference>
<dbReference type="Gene3D" id="1.10.10.60">
    <property type="entry name" value="Homeodomain-like"/>
    <property type="match status" value="1"/>
</dbReference>
<dbReference type="PROSITE" id="PS50045">
    <property type="entry name" value="SIGMA54_INTERACT_4"/>
    <property type="match status" value="1"/>
</dbReference>
<dbReference type="SMART" id="SM00382">
    <property type="entry name" value="AAA"/>
    <property type="match status" value="1"/>
</dbReference>
<dbReference type="PROSITE" id="PS00675">
    <property type="entry name" value="SIGMA54_INTERACT_1"/>
    <property type="match status" value="1"/>
</dbReference>
<keyword evidence="4" id="KW-0238">DNA-binding</keyword>
<accession>A0ABW5CWU0</accession>